<keyword evidence="3" id="KW-0472">Membrane</keyword>
<comment type="caution">
    <text evidence="4">The sequence shown here is derived from an EMBL/GenBank/DDBJ whole genome shotgun (WGS) entry which is preliminary data.</text>
</comment>
<keyword evidence="1" id="KW-0175">Coiled coil</keyword>
<dbReference type="PANTHER" id="PTHR35482:SF1">
    <property type="entry name" value="CYTOCHROME C OXIDASE SUBUNIT"/>
    <property type="match status" value="1"/>
</dbReference>
<feature type="compositionally biased region" description="Low complexity" evidence="2">
    <location>
        <begin position="18"/>
        <end position="28"/>
    </location>
</feature>
<evidence type="ECO:0000256" key="3">
    <source>
        <dbReference type="SAM" id="Phobius"/>
    </source>
</evidence>
<feature type="region of interest" description="Disordered" evidence="2">
    <location>
        <begin position="156"/>
        <end position="193"/>
    </location>
</feature>
<evidence type="ECO:0000256" key="1">
    <source>
        <dbReference type="SAM" id="Coils"/>
    </source>
</evidence>
<name>A0A836BZB3_9CHLO</name>
<accession>A0A836BZB3</accession>
<proteinExistence type="predicted"/>
<keyword evidence="3" id="KW-0812">Transmembrane</keyword>
<feature type="transmembrane region" description="Helical" evidence="3">
    <location>
        <begin position="571"/>
        <end position="592"/>
    </location>
</feature>
<evidence type="ECO:0000313" key="5">
    <source>
        <dbReference type="Proteomes" id="UP000612055"/>
    </source>
</evidence>
<feature type="region of interest" description="Disordered" evidence="2">
    <location>
        <begin position="388"/>
        <end position="407"/>
    </location>
</feature>
<evidence type="ECO:0000256" key="2">
    <source>
        <dbReference type="SAM" id="MobiDB-lite"/>
    </source>
</evidence>
<organism evidence="4 5">
    <name type="scientific">Edaphochlamys debaryana</name>
    <dbReference type="NCBI Taxonomy" id="47281"/>
    <lineage>
        <taxon>Eukaryota</taxon>
        <taxon>Viridiplantae</taxon>
        <taxon>Chlorophyta</taxon>
        <taxon>core chlorophytes</taxon>
        <taxon>Chlorophyceae</taxon>
        <taxon>CS clade</taxon>
        <taxon>Chlamydomonadales</taxon>
        <taxon>Chlamydomonadales incertae sedis</taxon>
        <taxon>Edaphochlamys</taxon>
    </lineage>
</organism>
<gene>
    <name evidence="4" type="ORF">HYH03_008644</name>
</gene>
<feature type="compositionally biased region" description="Gly residues" evidence="2">
    <location>
        <begin position="80"/>
        <end position="89"/>
    </location>
</feature>
<protein>
    <submittedName>
        <fullName evidence="4">Uncharacterized protein</fullName>
    </submittedName>
</protein>
<dbReference type="PANTHER" id="PTHR35482">
    <property type="entry name" value="CYTOCHROME C OXIDASE SUBUNIT"/>
    <property type="match status" value="1"/>
</dbReference>
<sequence length="594" mass="61307">MPPAPCPQRAARAHTNPSTCSSSAGTSSRCPPASSSPLPPTRLLGWTGPNPHRAALLPRAVGGGGEASPASTSTATTEPGAGGGGGGGSKEALLARIARAKKYKQGGAGEDAGSPSPAAAPPTPGIKEAPLPTLGPAKVDWGAMVGFLDAPVAAERGQGPPGWAPGADVSPEAAAAAEEAAAAAEEAARAERERRFMADTDSKDYMAMLMNSSRSAGAGSATRAADAIAGVLAEGAGQGGEGGEGGEEGSGAISPDQRMEEFTQAKEARLKALGAEIITRDLSYNPGGNVVTRVSMPGAGIMAGPEAVAEAEVRAAAARRAEAEAERLEREREAREAAEVEAARARAELAAAAEAAAAGLSGADGETEVYKPKVTTWGVFPRPKDISEAYGGGRNIKPGQELETPTQKAEREKKYAAALAAFKARAGLEVDPEVEERAGQIYEEGMALFMDGRLQSSYEKFEKVIVMVPVKTKYGGLATLQKAIVLDSVGRSEEAQKLYKTIAGHAVAQVSRKAKQMLFSFEAMEFMKADQFSYAVKKDDYDKYFRPIADRNSIYVATEEERAADEAAARAASWVALAVILAPVVAVAALAAGR</sequence>
<feature type="compositionally biased region" description="Low complexity" evidence="2">
    <location>
        <begin position="172"/>
        <end position="185"/>
    </location>
</feature>
<reference evidence="4" key="1">
    <citation type="journal article" date="2020" name="bioRxiv">
        <title>Comparative genomics of Chlamydomonas.</title>
        <authorList>
            <person name="Craig R.J."/>
            <person name="Hasan A.R."/>
            <person name="Ness R.W."/>
            <person name="Keightley P.D."/>
        </authorList>
    </citation>
    <scope>NUCLEOTIDE SEQUENCE</scope>
    <source>
        <strain evidence="4">CCAP 11/70</strain>
    </source>
</reference>
<keyword evidence="3" id="KW-1133">Transmembrane helix</keyword>
<feature type="coiled-coil region" evidence="1">
    <location>
        <begin position="306"/>
        <end position="355"/>
    </location>
</feature>
<feature type="compositionally biased region" description="Low complexity" evidence="2">
    <location>
        <begin position="67"/>
        <end position="79"/>
    </location>
</feature>
<feature type="region of interest" description="Disordered" evidence="2">
    <location>
        <begin position="1"/>
        <end position="134"/>
    </location>
</feature>
<dbReference type="OrthoDB" id="206869at2759"/>
<dbReference type="EMBL" id="JAEHOE010000039">
    <property type="protein sequence ID" value="KAG2493228.1"/>
    <property type="molecule type" value="Genomic_DNA"/>
</dbReference>
<keyword evidence="5" id="KW-1185">Reference proteome</keyword>
<evidence type="ECO:0000313" key="4">
    <source>
        <dbReference type="EMBL" id="KAG2493228.1"/>
    </source>
</evidence>
<dbReference type="Proteomes" id="UP000612055">
    <property type="component" value="Unassembled WGS sequence"/>
</dbReference>
<feature type="region of interest" description="Disordered" evidence="2">
    <location>
        <begin position="235"/>
        <end position="255"/>
    </location>
</feature>
<dbReference type="AlphaFoldDB" id="A0A836BZB3"/>